<protein>
    <submittedName>
        <fullName evidence="4">YgcG family protein</fullName>
    </submittedName>
</protein>
<dbReference type="Pfam" id="PF04536">
    <property type="entry name" value="TPM_phosphatase"/>
    <property type="match status" value="1"/>
</dbReference>
<evidence type="ECO:0000256" key="1">
    <source>
        <dbReference type="SAM" id="Phobius"/>
    </source>
</evidence>
<dbReference type="PANTHER" id="PTHR30373:SF2">
    <property type="entry name" value="UPF0603 PROTEIN YGCG"/>
    <property type="match status" value="1"/>
</dbReference>
<dbReference type="Proteomes" id="UP001162793">
    <property type="component" value="Unassembled WGS sequence"/>
</dbReference>
<evidence type="ECO:0000256" key="2">
    <source>
        <dbReference type="SAM" id="SignalP"/>
    </source>
</evidence>
<keyword evidence="5" id="KW-1185">Reference proteome</keyword>
<reference evidence="5" key="1">
    <citation type="journal article" date="2023" name="Front. Microbiol.">
        <title>Ralstonia chuxiongensis sp. nov., Ralstonia mojiangensis sp. nov., and Ralstonia soli sp. nov., isolated from tobacco fields, are three novel species in the family Burkholderiaceae.</title>
        <authorList>
            <person name="Lu C.H."/>
            <person name="Zhang Y.Y."/>
            <person name="Jiang N."/>
            <person name="Chen W."/>
            <person name="Shao X."/>
            <person name="Zhao Z.M."/>
            <person name="Lu W.L."/>
            <person name="Hu X."/>
            <person name="Xi Y.X."/>
            <person name="Zou S.Y."/>
            <person name="Wei Q.J."/>
            <person name="Lin Z.L."/>
            <person name="Gong L."/>
            <person name="Gai X.T."/>
            <person name="Zhang L.Q."/>
            <person name="Li J.Y."/>
            <person name="Jin Y."/>
            <person name="Xia Z.Y."/>
        </authorList>
    </citation>
    <scope>NUCLEOTIDE SEQUENCE [LARGE SCALE GENOMIC DNA]</scope>
    <source>
        <strain evidence="5">21YRMH01-3</strain>
    </source>
</reference>
<dbReference type="AlphaFoldDB" id="A0AA42BJH4"/>
<sequence>MTCLRFLRGLLMLTTALLALGAFADVPVPSLTARVTDLTGTLTRAQLASLEQKLQQFEAEKGSQVAVLMVPTSEPETIEQYSIRVVEQWKLGRKGTDDGALLIIAKDDHTVRIEVGYGIEGVLTDAISSRIIREDIIPRFKEGNFFEGVDAGIDRIMSVIRGEALPPPKHARNEGTEAIRQLLPAILVLTVVLGGALRAFLGRGAGAVVTGGVVGVIGWLLSGAIFVGLMAGAVALFFTLVGGTPMGWRSGSGWGGLGGGAGRGGFSGGGGGFGGGGASGKW</sequence>
<dbReference type="PANTHER" id="PTHR30373">
    <property type="entry name" value="UPF0603 PROTEIN YGCG"/>
    <property type="match status" value="1"/>
</dbReference>
<proteinExistence type="predicted"/>
<name>A0AA42BJH4_9RALS</name>
<feature type="chain" id="PRO_5041386030" evidence="2">
    <location>
        <begin position="25"/>
        <end position="282"/>
    </location>
</feature>
<evidence type="ECO:0000313" key="4">
    <source>
        <dbReference type="EMBL" id="MCP1175139.1"/>
    </source>
</evidence>
<dbReference type="Gene3D" id="3.10.310.50">
    <property type="match status" value="1"/>
</dbReference>
<keyword evidence="1" id="KW-0472">Membrane</keyword>
<keyword evidence="1" id="KW-0812">Transmembrane</keyword>
<feature type="signal peptide" evidence="2">
    <location>
        <begin position="1"/>
        <end position="24"/>
    </location>
</feature>
<feature type="transmembrane region" description="Helical" evidence="1">
    <location>
        <begin position="182"/>
        <end position="201"/>
    </location>
</feature>
<gene>
    <name evidence="4" type="ORF">NKG59_22460</name>
</gene>
<feature type="transmembrane region" description="Helical" evidence="1">
    <location>
        <begin position="213"/>
        <end position="241"/>
    </location>
</feature>
<feature type="domain" description="TPM" evidence="3">
    <location>
        <begin position="35"/>
        <end position="158"/>
    </location>
</feature>
<keyword evidence="1" id="KW-1133">Transmembrane helix</keyword>
<evidence type="ECO:0000259" key="3">
    <source>
        <dbReference type="Pfam" id="PF04536"/>
    </source>
</evidence>
<keyword evidence="2" id="KW-0732">Signal</keyword>
<dbReference type="RefSeq" id="WP_253541604.1">
    <property type="nucleotide sequence ID" value="NZ_JAMYWC010000007.1"/>
</dbReference>
<comment type="caution">
    <text evidence="4">The sequence shown here is derived from an EMBL/GenBank/DDBJ whole genome shotgun (WGS) entry which is preliminary data.</text>
</comment>
<dbReference type="InterPro" id="IPR007621">
    <property type="entry name" value="TPM_dom"/>
</dbReference>
<evidence type="ECO:0000313" key="5">
    <source>
        <dbReference type="Proteomes" id="UP001162793"/>
    </source>
</evidence>
<accession>A0AA42BJH4</accession>
<dbReference type="EMBL" id="JAMYWC010000007">
    <property type="protein sequence ID" value="MCP1175139.1"/>
    <property type="molecule type" value="Genomic_DNA"/>
</dbReference>
<organism evidence="4 5">
    <name type="scientific">Ralstonia chuxiongensis</name>
    <dbReference type="NCBI Taxonomy" id="2957504"/>
    <lineage>
        <taxon>Bacteria</taxon>
        <taxon>Pseudomonadati</taxon>
        <taxon>Pseudomonadota</taxon>
        <taxon>Betaproteobacteria</taxon>
        <taxon>Burkholderiales</taxon>
        <taxon>Burkholderiaceae</taxon>
        <taxon>Ralstonia</taxon>
    </lineage>
</organism>